<keyword evidence="2" id="KW-1185">Reference proteome</keyword>
<feature type="non-terminal residue" evidence="1">
    <location>
        <position position="59"/>
    </location>
</feature>
<sequence length="59" mass="6238">MSGVLEKTFSGLMQNLLGASTSSNPVAQNFGNVSGLKNVSLGLVNFVEKLQAARRISKQ</sequence>
<dbReference type="EMBL" id="JAXCGZ010008456">
    <property type="protein sequence ID" value="KAK7077639.1"/>
    <property type="molecule type" value="Genomic_DNA"/>
</dbReference>
<protein>
    <submittedName>
        <fullName evidence="1">Uncharacterized protein</fullName>
    </submittedName>
</protein>
<accession>A0AAN8XEH1</accession>
<comment type="caution">
    <text evidence="1">The sequence shown here is derived from an EMBL/GenBank/DDBJ whole genome shotgun (WGS) entry which is preliminary data.</text>
</comment>
<dbReference type="Proteomes" id="UP001381693">
    <property type="component" value="Unassembled WGS sequence"/>
</dbReference>
<organism evidence="1 2">
    <name type="scientific">Halocaridina rubra</name>
    <name type="common">Hawaiian red shrimp</name>
    <dbReference type="NCBI Taxonomy" id="373956"/>
    <lineage>
        <taxon>Eukaryota</taxon>
        <taxon>Metazoa</taxon>
        <taxon>Ecdysozoa</taxon>
        <taxon>Arthropoda</taxon>
        <taxon>Crustacea</taxon>
        <taxon>Multicrustacea</taxon>
        <taxon>Malacostraca</taxon>
        <taxon>Eumalacostraca</taxon>
        <taxon>Eucarida</taxon>
        <taxon>Decapoda</taxon>
        <taxon>Pleocyemata</taxon>
        <taxon>Caridea</taxon>
        <taxon>Atyoidea</taxon>
        <taxon>Atyidae</taxon>
        <taxon>Halocaridina</taxon>
    </lineage>
</organism>
<name>A0AAN8XEH1_HALRR</name>
<dbReference type="AlphaFoldDB" id="A0AAN8XEH1"/>
<evidence type="ECO:0000313" key="2">
    <source>
        <dbReference type="Proteomes" id="UP001381693"/>
    </source>
</evidence>
<gene>
    <name evidence="1" type="ORF">SK128_027565</name>
</gene>
<proteinExistence type="predicted"/>
<evidence type="ECO:0000313" key="1">
    <source>
        <dbReference type="EMBL" id="KAK7077639.1"/>
    </source>
</evidence>
<reference evidence="1 2" key="1">
    <citation type="submission" date="2023-11" db="EMBL/GenBank/DDBJ databases">
        <title>Halocaridina rubra genome assembly.</title>
        <authorList>
            <person name="Smith C."/>
        </authorList>
    </citation>
    <scope>NUCLEOTIDE SEQUENCE [LARGE SCALE GENOMIC DNA]</scope>
    <source>
        <strain evidence="1">EP-1</strain>
        <tissue evidence="1">Whole</tissue>
    </source>
</reference>